<evidence type="ECO:0000313" key="2">
    <source>
        <dbReference type="Proteomes" id="UP000821845"/>
    </source>
</evidence>
<evidence type="ECO:0000313" key="1">
    <source>
        <dbReference type="EMBL" id="KAH6934726.1"/>
    </source>
</evidence>
<keyword evidence="2" id="KW-1185">Reference proteome</keyword>
<organism evidence="1 2">
    <name type="scientific">Hyalomma asiaticum</name>
    <name type="common">Tick</name>
    <dbReference type="NCBI Taxonomy" id="266040"/>
    <lineage>
        <taxon>Eukaryota</taxon>
        <taxon>Metazoa</taxon>
        <taxon>Ecdysozoa</taxon>
        <taxon>Arthropoda</taxon>
        <taxon>Chelicerata</taxon>
        <taxon>Arachnida</taxon>
        <taxon>Acari</taxon>
        <taxon>Parasitiformes</taxon>
        <taxon>Ixodida</taxon>
        <taxon>Ixodoidea</taxon>
        <taxon>Ixodidae</taxon>
        <taxon>Hyalomminae</taxon>
        <taxon>Hyalomma</taxon>
    </lineage>
</organism>
<gene>
    <name evidence="1" type="ORF">HPB50_027437</name>
</gene>
<protein>
    <submittedName>
        <fullName evidence="1">Uncharacterized protein</fullName>
    </submittedName>
</protein>
<sequence length="823" mass="90476">MPVVSMDSGLWMPASLGNPPKDIITAHKLALLVLVSEYCRVKMRRHVEPNEESWSHTSQQCRDFAILSLKLLQSPDVPLSDLLAALRPVLHPKTLDLFTSELAIIRDAGVAGIMDYVPNLDNLLADPVASTPAVLHKTSVLGLFVRRMLLALDKLNFSGLVNLHKTFRSYYDEGLRRPETATGTFEGAGEVVVATRPAATQRQADLFLAQQVMLMQLSEKAALPPPQLQRRINELLAGSKDLFEAHYLSFLNCLAVREYSGANDSLRHYFDRAVPVVPETIKGAVEDGGVTRNLRYASFNLATLHSKMGHRGEALIALREAITLAQDANDTAFLQHALSFLCRLQGSRCDPSQLRCLVTRASELGLHSVASFGIQALARVEGESGVAPCTVLELLGKSDLLNCQHAMSEPAGTALAERAALWAFYGFQSLSQLQSQWLLHASRGDPLRASGVHPLGEVSALALRNLAIALTWQGHYQNAKDVLNFAKSLFPQYSDSYKTLKLCNLITSFNVALYQAHWPLVEKLASGIRVLDRYEGNLCRARSLLWQGHFTSALDLVDTLFEECSDVEKDFVGCVPHFKGRLYHLKAELFIEASQPMLAIPVLCKGLMHAEKHHLAYVRAMLVVLMAEVQFQIGLPGHASTLLNEVVTIVLSHGSLADIGQLCLLRAKCMFSSKGADAAGEAVKLATMALDTFTKVQLKKGIRDAAYWLALTCHSVGMEDQRNAAAQRFRQVDEEMAEKLFQLLALAQLTRARRLCKEPASMTTTGPEETACDVSGPSHAANPVRSAVVIETGADEFADDSPMSEEEKEMKRRGQSESGKCYR</sequence>
<proteinExistence type="predicted"/>
<dbReference type="EMBL" id="CM023484">
    <property type="protein sequence ID" value="KAH6934726.1"/>
    <property type="molecule type" value="Genomic_DNA"/>
</dbReference>
<dbReference type="Proteomes" id="UP000821845">
    <property type="component" value="Chromosome 4"/>
</dbReference>
<name>A0ACB7SIC1_HYAAI</name>
<accession>A0ACB7SIC1</accession>
<reference evidence="1" key="1">
    <citation type="submission" date="2020-05" db="EMBL/GenBank/DDBJ databases">
        <title>Large-scale comparative analyses of tick genomes elucidate their genetic diversity and vector capacities.</title>
        <authorList>
            <person name="Jia N."/>
            <person name="Wang J."/>
            <person name="Shi W."/>
            <person name="Du L."/>
            <person name="Sun Y."/>
            <person name="Zhan W."/>
            <person name="Jiang J."/>
            <person name="Wang Q."/>
            <person name="Zhang B."/>
            <person name="Ji P."/>
            <person name="Sakyi L.B."/>
            <person name="Cui X."/>
            <person name="Yuan T."/>
            <person name="Jiang B."/>
            <person name="Yang W."/>
            <person name="Lam T.T.-Y."/>
            <person name="Chang Q."/>
            <person name="Ding S."/>
            <person name="Wang X."/>
            <person name="Zhu J."/>
            <person name="Ruan X."/>
            <person name="Zhao L."/>
            <person name="Wei J."/>
            <person name="Que T."/>
            <person name="Du C."/>
            <person name="Cheng J."/>
            <person name="Dai P."/>
            <person name="Han X."/>
            <person name="Huang E."/>
            <person name="Gao Y."/>
            <person name="Liu J."/>
            <person name="Shao H."/>
            <person name="Ye R."/>
            <person name="Li L."/>
            <person name="Wei W."/>
            <person name="Wang X."/>
            <person name="Wang C."/>
            <person name="Yang T."/>
            <person name="Huo Q."/>
            <person name="Li W."/>
            <person name="Guo W."/>
            <person name="Chen H."/>
            <person name="Zhou L."/>
            <person name="Ni X."/>
            <person name="Tian J."/>
            <person name="Zhou Y."/>
            <person name="Sheng Y."/>
            <person name="Liu T."/>
            <person name="Pan Y."/>
            <person name="Xia L."/>
            <person name="Li J."/>
            <person name="Zhao F."/>
            <person name="Cao W."/>
        </authorList>
    </citation>
    <scope>NUCLEOTIDE SEQUENCE</scope>
    <source>
        <strain evidence="1">Hyas-2018</strain>
    </source>
</reference>
<comment type="caution">
    <text evidence="1">The sequence shown here is derived from an EMBL/GenBank/DDBJ whole genome shotgun (WGS) entry which is preliminary data.</text>
</comment>